<comment type="similarity">
    <text evidence="14">Belongs to the MurCDEF family.</text>
</comment>
<dbReference type="GO" id="GO:0005524">
    <property type="term" value="F:ATP binding"/>
    <property type="evidence" value="ECO:0007669"/>
    <property type="project" value="UniProtKB-UniRule"/>
</dbReference>
<dbReference type="GO" id="GO:0009252">
    <property type="term" value="P:peptidoglycan biosynthetic process"/>
    <property type="evidence" value="ECO:0007669"/>
    <property type="project" value="UniProtKB-UniRule"/>
</dbReference>
<evidence type="ECO:0000256" key="3">
    <source>
        <dbReference type="ARBA" id="ARBA00012211"/>
    </source>
</evidence>
<sequence>MSHKKIYFAGAGGIGMAALERYFLAKGCRVAGYDRTPTDLTRALQDEGVEITFDESVEAIPADFKGCPEEVLVVYTPALPDMHPGLSYFRENGYEVVKRAAVLGNITRDTKGLCFAGTHGKTTTSSMAAHILNTCKVGCNAFLGGILRNYNSNLLLSATSPYSVIEADEYDRSFHHLRPYIAVITATDPDHLDIYGTEEAYLESFAHFTELIKPGGMLVVHEDLKLKPRVPEGVKIYTYSRDKGDFHAENIRRGNGEITFDIVTPSETVRDITLGVPVEINIENAIAAFAACYLTGDIEIDAARDAIASFMGPKRRFEFWLKEPGAEGRAIIDDYAHHPDELRASIMSVKSLYPGRRLTVAFQPHLYSRTRDFAPEFAASLSLADEVILLDIYPAREEPIPGVTSEIIFNDIKCKDKVMIDKQHLTETIKNRNFEILLTVGAGDICNYLPEIVKNVNLR</sequence>
<organism evidence="18 19">
    <name type="scientific">Muribaculum gordoncarteri</name>
    <dbReference type="NCBI Taxonomy" id="2530390"/>
    <lineage>
        <taxon>Bacteria</taxon>
        <taxon>Pseudomonadati</taxon>
        <taxon>Bacteroidota</taxon>
        <taxon>Bacteroidia</taxon>
        <taxon>Bacteroidales</taxon>
        <taxon>Muribaculaceae</taxon>
        <taxon>Muribaculum</taxon>
    </lineage>
</organism>
<dbReference type="PANTHER" id="PTHR43445">
    <property type="entry name" value="UDP-N-ACETYLMURAMATE--L-ALANINE LIGASE-RELATED"/>
    <property type="match status" value="1"/>
</dbReference>
<accession>A0A4P7VR62</accession>
<comment type="pathway">
    <text evidence="2 14">Cell wall biogenesis; peptidoglycan biosynthesis.</text>
</comment>
<evidence type="ECO:0000313" key="19">
    <source>
        <dbReference type="Proteomes" id="UP000297031"/>
    </source>
</evidence>
<dbReference type="Gene3D" id="3.40.50.720">
    <property type="entry name" value="NAD(P)-binding Rossmann-like Domain"/>
    <property type="match status" value="1"/>
</dbReference>
<dbReference type="GO" id="GO:0005737">
    <property type="term" value="C:cytoplasm"/>
    <property type="evidence" value="ECO:0007669"/>
    <property type="project" value="UniProtKB-SubCell"/>
</dbReference>
<keyword evidence="6 14" id="KW-0132">Cell division</keyword>
<keyword evidence="10 14" id="KW-0573">Peptidoglycan synthesis</keyword>
<dbReference type="InterPro" id="IPR050061">
    <property type="entry name" value="MurCDEF_pg_biosynth"/>
</dbReference>
<dbReference type="InterPro" id="IPR036565">
    <property type="entry name" value="Mur-like_cat_sf"/>
</dbReference>
<dbReference type="InterPro" id="IPR013221">
    <property type="entry name" value="Mur_ligase_cen"/>
</dbReference>
<keyword evidence="19" id="KW-1185">Reference proteome</keyword>
<keyword evidence="5 14" id="KW-0436">Ligase</keyword>
<dbReference type="NCBIfam" id="TIGR01082">
    <property type="entry name" value="murC"/>
    <property type="match status" value="1"/>
</dbReference>
<evidence type="ECO:0000256" key="12">
    <source>
        <dbReference type="ARBA" id="ARBA00023316"/>
    </source>
</evidence>
<dbReference type="Proteomes" id="UP000297031">
    <property type="component" value="Chromosome"/>
</dbReference>
<evidence type="ECO:0000256" key="7">
    <source>
        <dbReference type="ARBA" id="ARBA00022741"/>
    </source>
</evidence>
<dbReference type="GO" id="GO:0051301">
    <property type="term" value="P:cell division"/>
    <property type="evidence" value="ECO:0007669"/>
    <property type="project" value="UniProtKB-KW"/>
</dbReference>
<comment type="function">
    <text evidence="14">Cell wall formation.</text>
</comment>
<dbReference type="Gene3D" id="3.40.1190.10">
    <property type="entry name" value="Mur-like, catalytic domain"/>
    <property type="match status" value="1"/>
</dbReference>
<keyword evidence="9 14" id="KW-0133">Cell shape</keyword>
<dbReference type="UniPathway" id="UPA00219"/>
<keyword evidence="11 14" id="KW-0131">Cell cycle</keyword>
<dbReference type="SUPFAM" id="SSF53244">
    <property type="entry name" value="MurD-like peptide ligases, peptide-binding domain"/>
    <property type="match status" value="1"/>
</dbReference>
<dbReference type="HAMAP" id="MF_00046">
    <property type="entry name" value="MurC"/>
    <property type="match status" value="1"/>
</dbReference>
<dbReference type="Pfam" id="PF02875">
    <property type="entry name" value="Mur_ligase_C"/>
    <property type="match status" value="1"/>
</dbReference>
<dbReference type="SUPFAM" id="SSF51984">
    <property type="entry name" value="MurCD N-terminal domain"/>
    <property type="match status" value="1"/>
</dbReference>
<evidence type="ECO:0000256" key="4">
    <source>
        <dbReference type="ARBA" id="ARBA00022490"/>
    </source>
</evidence>
<keyword evidence="8 14" id="KW-0067">ATP-binding</keyword>
<dbReference type="InterPro" id="IPR004101">
    <property type="entry name" value="Mur_ligase_C"/>
</dbReference>
<dbReference type="GO" id="GO:0008360">
    <property type="term" value="P:regulation of cell shape"/>
    <property type="evidence" value="ECO:0007669"/>
    <property type="project" value="UniProtKB-KW"/>
</dbReference>
<comment type="catalytic activity">
    <reaction evidence="13 14">
        <text>UDP-N-acetyl-alpha-D-muramate + L-alanine + ATP = UDP-N-acetyl-alpha-D-muramoyl-L-alanine + ADP + phosphate + H(+)</text>
        <dbReference type="Rhea" id="RHEA:23372"/>
        <dbReference type="ChEBI" id="CHEBI:15378"/>
        <dbReference type="ChEBI" id="CHEBI:30616"/>
        <dbReference type="ChEBI" id="CHEBI:43474"/>
        <dbReference type="ChEBI" id="CHEBI:57972"/>
        <dbReference type="ChEBI" id="CHEBI:70757"/>
        <dbReference type="ChEBI" id="CHEBI:83898"/>
        <dbReference type="ChEBI" id="CHEBI:456216"/>
        <dbReference type="EC" id="6.3.2.8"/>
    </reaction>
</comment>
<evidence type="ECO:0000256" key="8">
    <source>
        <dbReference type="ARBA" id="ARBA00022840"/>
    </source>
</evidence>
<evidence type="ECO:0000259" key="17">
    <source>
        <dbReference type="Pfam" id="PF08245"/>
    </source>
</evidence>
<evidence type="ECO:0000256" key="13">
    <source>
        <dbReference type="ARBA" id="ARBA00047833"/>
    </source>
</evidence>
<dbReference type="PANTHER" id="PTHR43445:SF3">
    <property type="entry name" value="UDP-N-ACETYLMURAMATE--L-ALANINE LIGASE"/>
    <property type="match status" value="1"/>
</dbReference>
<dbReference type="InterPro" id="IPR005758">
    <property type="entry name" value="UDP-N-AcMur_Ala_ligase_MurC"/>
</dbReference>
<dbReference type="InterPro" id="IPR036615">
    <property type="entry name" value="Mur_ligase_C_dom_sf"/>
</dbReference>
<feature type="domain" description="Mur ligase C-terminal" evidence="16">
    <location>
        <begin position="315"/>
        <end position="416"/>
    </location>
</feature>
<evidence type="ECO:0000256" key="2">
    <source>
        <dbReference type="ARBA" id="ARBA00004752"/>
    </source>
</evidence>
<dbReference type="Pfam" id="PF01225">
    <property type="entry name" value="Mur_ligase"/>
    <property type="match status" value="1"/>
</dbReference>
<evidence type="ECO:0000256" key="5">
    <source>
        <dbReference type="ARBA" id="ARBA00022598"/>
    </source>
</evidence>
<evidence type="ECO:0000256" key="6">
    <source>
        <dbReference type="ARBA" id="ARBA00022618"/>
    </source>
</evidence>
<dbReference type="KEGG" id="mgod:E7746_13530"/>
<dbReference type="EMBL" id="CP039393">
    <property type="protein sequence ID" value="QCD36826.1"/>
    <property type="molecule type" value="Genomic_DNA"/>
</dbReference>
<feature type="domain" description="Mur ligase central" evidence="17">
    <location>
        <begin position="116"/>
        <end position="292"/>
    </location>
</feature>
<evidence type="ECO:0000256" key="9">
    <source>
        <dbReference type="ARBA" id="ARBA00022960"/>
    </source>
</evidence>
<keyword evidence="4 14" id="KW-0963">Cytoplasm</keyword>
<comment type="subcellular location">
    <subcellularLocation>
        <location evidence="1 14">Cytoplasm</location>
    </subcellularLocation>
</comment>
<dbReference type="SUPFAM" id="SSF53623">
    <property type="entry name" value="MurD-like peptide ligases, catalytic domain"/>
    <property type="match status" value="1"/>
</dbReference>
<dbReference type="Gene3D" id="3.90.190.20">
    <property type="entry name" value="Mur ligase, C-terminal domain"/>
    <property type="match status" value="1"/>
</dbReference>
<proteinExistence type="inferred from homology"/>
<reference evidence="18 19" key="1">
    <citation type="submission" date="2019-02" db="EMBL/GenBank/DDBJ databases">
        <title>Isolation and identification of novel species under the genus Muribaculum.</title>
        <authorList>
            <person name="Miyake S."/>
            <person name="Ding Y."/>
            <person name="Low A."/>
            <person name="Soh M."/>
            <person name="Seedorf H."/>
        </authorList>
    </citation>
    <scope>NUCLEOTIDE SEQUENCE [LARGE SCALE GENOMIC DNA]</scope>
    <source>
        <strain evidence="18 19">TLL-A4</strain>
    </source>
</reference>
<dbReference type="Pfam" id="PF08245">
    <property type="entry name" value="Mur_ligase_M"/>
    <property type="match status" value="1"/>
</dbReference>
<evidence type="ECO:0000259" key="16">
    <source>
        <dbReference type="Pfam" id="PF02875"/>
    </source>
</evidence>
<evidence type="ECO:0000259" key="15">
    <source>
        <dbReference type="Pfam" id="PF01225"/>
    </source>
</evidence>
<name>A0A4P7VR62_9BACT</name>
<evidence type="ECO:0000313" key="18">
    <source>
        <dbReference type="EMBL" id="QCD36826.1"/>
    </source>
</evidence>
<dbReference type="EC" id="6.3.2.8" evidence="3 14"/>
<gene>
    <name evidence="14" type="primary">murC</name>
    <name evidence="18" type="ORF">E7746_13530</name>
</gene>
<evidence type="ECO:0000256" key="1">
    <source>
        <dbReference type="ARBA" id="ARBA00004496"/>
    </source>
</evidence>
<evidence type="ECO:0000256" key="10">
    <source>
        <dbReference type="ARBA" id="ARBA00022984"/>
    </source>
</evidence>
<dbReference type="OrthoDB" id="9804126at2"/>
<dbReference type="RefSeq" id="WP_123394961.1">
    <property type="nucleotide sequence ID" value="NZ_CANQMU010000002.1"/>
</dbReference>
<dbReference type="GO" id="GO:0008763">
    <property type="term" value="F:UDP-N-acetylmuramate-L-alanine ligase activity"/>
    <property type="evidence" value="ECO:0007669"/>
    <property type="project" value="UniProtKB-UniRule"/>
</dbReference>
<keyword evidence="12 14" id="KW-0961">Cell wall biogenesis/degradation</keyword>
<dbReference type="GO" id="GO:0071555">
    <property type="term" value="P:cell wall organization"/>
    <property type="evidence" value="ECO:0007669"/>
    <property type="project" value="UniProtKB-KW"/>
</dbReference>
<evidence type="ECO:0000256" key="14">
    <source>
        <dbReference type="HAMAP-Rule" id="MF_00046"/>
    </source>
</evidence>
<evidence type="ECO:0000256" key="11">
    <source>
        <dbReference type="ARBA" id="ARBA00023306"/>
    </source>
</evidence>
<dbReference type="InterPro" id="IPR000713">
    <property type="entry name" value="Mur_ligase_N"/>
</dbReference>
<feature type="domain" description="Mur ligase N-terminal catalytic" evidence="15">
    <location>
        <begin position="5"/>
        <end position="109"/>
    </location>
</feature>
<protein>
    <recommendedName>
        <fullName evidence="3 14">UDP-N-acetylmuramate--L-alanine ligase</fullName>
        <ecNumber evidence="3 14">6.3.2.8</ecNumber>
    </recommendedName>
    <alternativeName>
        <fullName evidence="14">UDP-N-acetylmuramoyl-L-alanine synthetase</fullName>
    </alternativeName>
</protein>
<feature type="binding site" evidence="14">
    <location>
        <begin position="117"/>
        <end position="123"/>
    </location>
    <ligand>
        <name>ATP</name>
        <dbReference type="ChEBI" id="CHEBI:30616"/>
    </ligand>
</feature>
<keyword evidence="7 14" id="KW-0547">Nucleotide-binding</keyword>
<dbReference type="AlphaFoldDB" id="A0A4P7VR62"/>